<keyword evidence="2" id="KW-0472">Membrane</keyword>
<dbReference type="RefSeq" id="WP_106181536.1">
    <property type="nucleotide sequence ID" value="NZ_PVNH01000012.1"/>
</dbReference>
<feature type="domain" description="Pyrrolo-quinoline quinone repeat" evidence="3">
    <location>
        <begin position="103"/>
        <end position="188"/>
    </location>
</feature>
<evidence type="ECO:0000256" key="2">
    <source>
        <dbReference type="SAM" id="Phobius"/>
    </source>
</evidence>
<sequence length="444" mass="46717">MNEPHGWHSTDGTGAGGDAADGRYVSPVPIARGPRHAVPSRRGRSPWSRGRDRAIAALLTVAWLAAGALVWTFSDSRATTQETAPPGPALPAAPEQVPATLTEAWRAPSEATPVPVAEGNAVVTGADGEVAGRDPLSGDVRWRYARDLELCTVAGAWSKVLAVYTKGTGCSEVTQLDPDTGARTAQRNGDAELGTRLVVGESHVTTTGERLLNTWRDDLVRSMEYGEVYAKVNPGKQPRTGCAYRSVAAATGKVGVVERCPGERADRLTVLKAAPENSDEPEEEFSTLLPERTGQLVALAGDVAAVALPERGQLVVYGPRGEQRATYPLDVPEEELAAVPPGRVVPTARGEDTVFWFTGSRTIALSATDLAPQWTLQDTLGPGTLYAGQVVVPIEGGLAVLDERTGGLVRTVSVDRGGYRGEIGTASAGPVLLEQRGGTLVALR</sequence>
<keyword evidence="5" id="KW-1185">Reference proteome</keyword>
<dbReference type="InterPro" id="IPR011047">
    <property type="entry name" value="Quinoprotein_ADH-like_sf"/>
</dbReference>
<feature type="region of interest" description="Disordered" evidence="1">
    <location>
        <begin position="1"/>
        <end position="49"/>
    </location>
</feature>
<protein>
    <recommendedName>
        <fullName evidence="3">Pyrrolo-quinoline quinone repeat domain-containing protein</fullName>
    </recommendedName>
</protein>
<dbReference type="SUPFAM" id="SSF50998">
    <property type="entry name" value="Quinoprotein alcohol dehydrogenase-like"/>
    <property type="match status" value="1"/>
</dbReference>
<dbReference type="Pfam" id="PF13360">
    <property type="entry name" value="PQQ_2"/>
    <property type="match status" value="1"/>
</dbReference>
<keyword evidence="2" id="KW-0812">Transmembrane</keyword>
<evidence type="ECO:0000256" key="1">
    <source>
        <dbReference type="SAM" id="MobiDB-lite"/>
    </source>
</evidence>
<feature type="transmembrane region" description="Helical" evidence="2">
    <location>
        <begin position="54"/>
        <end position="73"/>
    </location>
</feature>
<evidence type="ECO:0000313" key="5">
    <source>
        <dbReference type="Proteomes" id="UP000238362"/>
    </source>
</evidence>
<comment type="caution">
    <text evidence="4">The sequence shown here is derived from an EMBL/GenBank/DDBJ whole genome shotgun (WGS) entry which is preliminary data.</text>
</comment>
<evidence type="ECO:0000313" key="4">
    <source>
        <dbReference type="EMBL" id="PRX44218.1"/>
    </source>
</evidence>
<name>A0A2T0LMA7_9PSEU</name>
<dbReference type="OrthoDB" id="5182370at2"/>
<evidence type="ECO:0000259" key="3">
    <source>
        <dbReference type="Pfam" id="PF13360"/>
    </source>
</evidence>
<dbReference type="Proteomes" id="UP000238362">
    <property type="component" value="Unassembled WGS sequence"/>
</dbReference>
<proteinExistence type="predicted"/>
<gene>
    <name evidence="4" type="ORF">B0I33_11296</name>
</gene>
<organism evidence="4 5">
    <name type="scientific">Prauserella shujinwangii</name>
    <dbReference type="NCBI Taxonomy" id="1453103"/>
    <lineage>
        <taxon>Bacteria</taxon>
        <taxon>Bacillati</taxon>
        <taxon>Actinomycetota</taxon>
        <taxon>Actinomycetes</taxon>
        <taxon>Pseudonocardiales</taxon>
        <taxon>Pseudonocardiaceae</taxon>
        <taxon>Prauserella</taxon>
    </lineage>
</organism>
<feature type="compositionally biased region" description="Basic residues" evidence="1">
    <location>
        <begin position="33"/>
        <end position="44"/>
    </location>
</feature>
<accession>A0A2T0LMA7</accession>
<dbReference type="AlphaFoldDB" id="A0A2T0LMA7"/>
<dbReference type="InterPro" id="IPR002372">
    <property type="entry name" value="PQQ_rpt_dom"/>
</dbReference>
<dbReference type="EMBL" id="PVNH01000012">
    <property type="protein sequence ID" value="PRX44218.1"/>
    <property type="molecule type" value="Genomic_DNA"/>
</dbReference>
<keyword evidence="2" id="KW-1133">Transmembrane helix</keyword>
<reference evidence="4 5" key="1">
    <citation type="submission" date="2018-03" db="EMBL/GenBank/DDBJ databases">
        <title>Genomic Encyclopedia of Type Strains, Phase III (KMG-III): the genomes of soil and plant-associated and newly described type strains.</title>
        <authorList>
            <person name="Whitman W."/>
        </authorList>
    </citation>
    <scope>NUCLEOTIDE SEQUENCE [LARGE SCALE GENOMIC DNA]</scope>
    <source>
        <strain evidence="4 5">CGMCC 4.7125</strain>
    </source>
</reference>